<evidence type="ECO:0000256" key="2">
    <source>
        <dbReference type="SAM" id="SignalP"/>
    </source>
</evidence>
<feature type="domain" description="DUF362" evidence="3">
    <location>
        <begin position="247"/>
        <end position="353"/>
    </location>
</feature>
<dbReference type="InterPro" id="IPR007160">
    <property type="entry name" value="DUF362"/>
</dbReference>
<dbReference type="Proteomes" id="UP000324233">
    <property type="component" value="Chromosome"/>
</dbReference>
<evidence type="ECO:0000313" key="5">
    <source>
        <dbReference type="Proteomes" id="UP000324233"/>
    </source>
</evidence>
<name>A0A5B9WCH9_9BACT</name>
<dbReference type="RefSeq" id="WP_148597469.1">
    <property type="nucleotide sequence ID" value="NZ_CP042997.1"/>
</dbReference>
<accession>A0A5B9WCH9</accession>
<feature type="chain" id="PRO_5022664953" description="DUF362 domain-containing protein" evidence="2">
    <location>
        <begin position="36"/>
        <end position="424"/>
    </location>
</feature>
<reference evidence="4 5" key="1">
    <citation type="submission" date="2019-08" db="EMBL/GenBank/DDBJ databases">
        <title>Deep-cultivation of Planctomycetes and their phenomic and genomic characterization uncovers novel biology.</title>
        <authorList>
            <person name="Wiegand S."/>
            <person name="Jogler M."/>
            <person name="Boedeker C."/>
            <person name="Pinto D."/>
            <person name="Vollmers J."/>
            <person name="Rivas-Marin E."/>
            <person name="Kohn T."/>
            <person name="Peeters S.H."/>
            <person name="Heuer A."/>
            <person name="Rast P."/>
            <person name="Oberbeckmann S."/>
            <person name="Bunk B."/>
            <person name="Jeske O."/>
            <person name="Meyerdierks A."/>
            <person name="Storesund J.E."/>
            <person name="Kallscheuer N."/>
            <person name="Luecker S."/>
            <person name="Lage O.M."/>
            <person name="Pohl T."/>
            <person name="Merkel B.J."/>
            <person name="Hornburger P."/>
            <person name="Mueller R.-W."/>
            <person name="Bruemmer F."/>
            <person name="Labrenz M."/>
            <person name="Spormann A.M."/>
            <person name="Op den Camp H."/>
            <person name="Overmann J."/>
            <person name="Amann R."/>
            <person name="Jetten M.S.M."/>
            <person name="Mascher T."/>
            <person name="Medema M.H."/>
            <person name="Devos D.P."/>
            <person name="Kaster A.-K."/>
            <person name="Ovreas L."/>
            <person name="Rohde M."/>
            <person name="Galperin M.Y."/>
            <person name="Jogler C."/>
        </authorList>
    </citation>
    <scope>NUCLEOTIDE SEQUENCE [LARGE SCALE GENOMIC DNA]</scope>
    <source>
        <strain evidence="4 5">OJF2</strain>
    </source>
</reference>
<proteinExistence type="predicted"/>
<organism evidence="4 5">
    <name type="scientific">Aquisphaera giovannonii</name>
    <dbReference type="NCBI Taxonomy" id="406548"/>
    <lineage>
        <taxon>Bacteria</taxon>
        <taxon>Pseudomonadati</taxon>
        <taxon>Planctomycetota</taxon>
        <taxon>Planctomycetia</taxon>
        <taxon>Isosphaerales</taxon>
        <taxon>Isosphaeraceae</taxon>
        <taxon>Aquisphaera</taxon>
    </lineage>
</organism>
<evidence type="ECO:0000259" key="3">
    <source>
        <dbReference type="Pfam" id="PF04015"/>
    </source>
</evidence>
<dbReference type="KEGG" id="agv:OJF2_65700"/>
<feature type="region of interest" description="Disordered" evidence="1">
    <location>
        <begin position="33"/>
        <end position="55"/>
    </location>
</feature>
<dbReference type="Pfam" id="PF04015">
    <property type="entry name" value="DUF362"/>
    <property type="match status" value="1"/>
</dbReference>
<keyword evidence="2" id="KW-0732">Signal</keyword>
<dbReference type="EMBL" id="CP042997">
    <property type="protein sequence ID" value="QEH37974.1"/>
    <property type="molecule type" value="Genomic_DNA"/>
</dbReference>
<sequence length="424" mass="45691" precursor="true">MERRYPCGGVKRRGFLAAAASAPILGAMPGTGLLAADGTPQPPSQPQIRTTPSHAGADVKAASKLGVPGLYPGRVVEVRNKAMIRGGVKDRGAIKSSLEKGLMRLTGAPGAPDAWRTFFEPGDVVGIKVVPNGQPYAHSSFELVLEIIEGLKSAGVKPRDIFVYDRYREEFLGAGYDKILPADIRWGGLTAEGGDQFQVDFPSYRSDPVAGYDPDAFVWMDLIPTGDDPKDDRKFRSHLGKLVTKVVNKIIGVPVVKDHGSAGVTGALKNMSHGSVNNVARSHSNSSTNVCNQFIPQVASHPTIRSKFVLQVMDGIRAVYQGGPFAWADSKGKWTWENNALLLATDPVALDHVEWDMVDARRVLEKLPKVAACGKLAADPFGKEGFDVRQPQHIALAGALGLGHFDYKSPRGRRFSIDHVVVDA</sequence>
<gene>
    <name evidence="4" type="ORF">OJF2_65700</name>
</gene>
<dbReference type="OrthoDB" id="242830at2"/>
<dbReference type="AlphaFoldDB" id="A0A5B9WCH9"/>
<evidence type="ECO:0000313" key="4">
    <source>
        <dbReference type="EMBL" id="QEH37974.1"/>
    </source>
</evidence>
<keyword evidence="5" id="KW-1185">Reference proteome</keyword>
<evidence type="ECO:0000256" key="1">
    <source>
        <dbReference type="SAM" id="MobiDB-lite"/>
    </source>
</evidence>
<feature type="signal peptide" evidence="2">
    <location>
        <begin position="1"/>
        <end position="35"/>
    </location>
</feature>
<protein>
    <recommendedName>
        <fullName evidence="3">DUF362 domain-containing protein</fullName>
    </recommendedName>
</protein>